<organism evidence="1 2">
    <name type="scientific">Mesorhizobium waimense</name>
    <dbReference type="NCBI Taxonomy" id="1300307"/>
    <lineage>
        <taxon>Bacteria</taxon>
        <taxon>Pseudomonadati</taxon>
        <taxon>Pseudomonadota</taxon>
        <taxon>Alphaproteobacteria</taxon>
        <taxon>Hyphomicrobiales</taxon>
        <taxon>Phyllobacteriaceae</taxon>
        <taxon>Mesorhizobium</taxon>
    </lineage>
</organism>
<reference evidence="1 2" key="1">
    <citation type="submission" date="2018-09" db="EMBL/GenBank/DDBJ databases">
        <title>Mesorhizobium carmichaelinearum sp. nov. isolated from Carmichaelinea spp. root nodules in New Zealand.</title>
        <authorList>
            <person name="De Meyer S.E."/>
        </authorList>
    </citation>
    <scope>NUCLEOTIDE SEQUENCE [LARGE SCALE GENOMIC DNA]</scope>
    <source>
        <strain evidence="1 2">ICMP19557</strain>
    </source>
</reference>
<proteinExistence type="predicted"/>
<name>A0A3A5JYK1_9HYPH</name>
<accession>A0A3A5JYK1</accession>
<gene>
    <name evidence="1" type="ORF">D3227_35080</name>
</gene>
<evidence type="ECO:0000313" key="1">
    <source>
        <dbReference type="EMBL" id="RJT28121.1"/>
    </source>
</evidence>
<dbReference type="RefSeq" id="WP_120018708.1">
    <property type="nucleotide sequence ID" value="NZ_QZWZ01000056.1"/>
</dbReference>
<dbReference type="Proteomes" id="UP000272706">
    <property type="component" value="Unassembled WGS sequence"/>
</dbReference>
<dbReference type="OrthoDB" id="9768449at2"/>
<protein>
    <submittedName>
        <fullName evidence="1">Uncharacterized protein</fullName>
    </submittedName>
</protein>
<dbReference type="EMBL" id="QZWZ01000056">
    <property type="protein sequence ID" value="RJT28121.1"/>
    <property type="molecule type" value="Genomic_DNA"/>
</dbReference>
<dbReference type="AlphaFoldDB" id="A0A3A5JYK1"/>
<evidence type="ECO:0000313" key="2">
    <source>
        <dbReference type="Proteomes" id="UP000272706"/>
    </source>
</evidence>
<sequence>MSLPEIGFFPRALAVTVPLVGVFDMTSWDGIRAWLRAYGPNEQFAISNEDEEKCRLLSIN</sequence>
<keyword evidence="2" id="KW-1185">Reference proteome</keyword>
<comment type="caution">
    <text evidence="1">The sequence shown here is derived from an EMBL/GenBank/DDBJ whole genome shotgun (WGS) entry which is preliminary data.</text>
</comment>